<dbReference type="Proteomes" id="UP001239111">
    <property type="component" value="Chromosome 4"/>
</dbReference>
<dbReference type="EMBL" id="CM056744">
    <property type="protein sequence ID" value="KAJ8667195.1"/>
    <property type="molecule type" value="Genomic_DNA"/>
</dbReference>
<keyword evidence="2" id="KW-1185">Reference proteome</keyword>
<protein>
    <submittedName>
        <fullName evidence="1">Uncharacterized protein</fullName>
    </submittedName>
</protein>
<comment type="caution">
    <text evidence="1">The sequence shown here is derived from an EMBL/GenBank/DDBJ whole genome shotgun (WGS) entry which is preliminary data.</text>
</comment>
<organism evidence="1 2">
    <name type="scientific">Eretmocerus hayati</name>
    <dbReference type="NCBI Taxonomy" id="131215"/>
    <lineage>
        <taxon>Eukaryota</taxon>
        <taxon>Metazoa</taxon>
        <taxon>Ecdysozoa</taxon>
        <taxon>Arthropoda</taxon>
        <taxon>Hexapoda</taxon>
        <taxon>Insecta</taxon>
        <taxon>Pterygota</taxon>
        <taxon>Neoptera</taxon>
        <taxon>Endopterygota</taxon>
        <taxon>Hymenoptera</taxon>
        <taxon>Apocrita</taxon>
        <taxon>Proctotrupomorpha</taxon>
        <taxon>Chalcidoidea</taxon>
        <taxon>Aphelinidae</taxon>
        <taxon>Aphelininae</taxon>
        <taxon>Eretmocerus</taxon>
    </lineage>
</organism>
<proteinExistence type="predicted"/>
<accession>A0ACC2N7M8</accession>
<evidence type="ECO:0000313" key="2">
    <source>
        <dbReference type="Proteomes" id="UP001239111"/>
    </source>
</evidence>
<gene>
    <name evidence="1" type="ORF">QAD02_008857</name>
</gene>
<reference evidence="1" key="1">
    <citation type="submission" date="2023-04" db="EMBL/GenBank/DDBJ databases">
        <title>A chromosome-level genome assembly of the parasitoid wasp Eretmocerus hayati.</title>
        <authorList>
            <person name="Zhong Y."/>
            <person name="Liu S."/>
            <person name="Liu Y."/>
        </authorList>
    </citation>
    <scope>NUCLEOTIDE SEQUENCE</scope>
    <source>
        <strain evidence="1">ZJU_SS_LIU_2023</strain>
    </source>
</reference>
<evidence type="ECO:0000313" key="1">
    <source>
        <dbReference type="EMBL" id="KAJ8667195.1"/>
    </source>
</evidence>
<name>A0ACC2N7M8_9HYME</name>
<sequence>MYFKLLIFVLLGGTLVLAHPKHERNPKNLQADEVVLRSTFLEKVDEFLQKLIGIAKKLIGAAKRQCEKLVKLYIEFKEKAKTEIRELIAKLTNRLVEAKDNGQIKYEQVKEEVVSTLKEKEKKVEIGLKEIQEKIKTQVDEMLDKAPRIDVTAKVVAEEVQTSDPLITPGPSNDEFRVRN</sequence>